<feature type="transmembrane region" description="Helical" evidence="1">
    <location>
        <begin position="6"/>
        <end position="23"/>
    </location>
</feature>
<proteinExistence type="predicted"/>
<keyword evidence="1" id="KW-1133">Transmembrane helix</keyword>
<dbReference type="Proteomes" id="UP001501303">
    <property type="component" value="Unassembled WGS sequence"/>
</dbReference>
<name>A0ABN2PWN4_9ACTN</name>
<sequence>MIILEIGLFLLMAIGFGFVAMDYRGSIERFRSIISFASFVDKENIHGGFPRQMAVLACLFFCGMTLASTLAWLFSDK</sequence>
<accession>A0ABN2PWN4</accession>
<reference evidence="2 3" key="1">
    <citation type="journal article" date="2019" name="Int. J. Syst. Evol. Microbiol.">
        <title>The Global Catalogue of Microorganisms (GCM) 10K type strain sequencing project: providing services to taxonomists for standard genome sequencing and annotation.</title>
        <authorList>
            <consortium name="The Broad Institute Genomics Platform"/>
            <consortium name="The Broad Institute Genome Sequencing Center for Infectious Disease"/>
            <person name="Wu L."/>
            <person name="Ma J."/>
        </authorList>
    </citation>
    <scope>NUCLEOTIDE SEQUENCE [LARGE SCALE GENOMIC DNA]</scope>
    <source>
        <strain evidence="2 3">JCM 13581</strain>
    </source>
</reference>
<keyword evidence="3" id="KW-1185">Reference proteome</keyword>
<keyword evidence="1" id="KW-0472">Membrane</keyword>
<keyword evidence="1" id="KW-0812">Transmembrane</keyword>
<dbReference type="RefSeq" id="WP_344266684.1">
    <property type="nucleotide sequence ID" value="NZ_BAAAMJ010000084.1"/>
</dbReference>
<gene>
    <name evidence="2" type="ORF">GCM10009716_47990</name>
</gene>
<dbReference type="EMBL" id="BAAAMJ010000084">
    <property type="protein sequence ID" value="GAA1935363.1"/>
    <property type="molecule type" value="Genomic_DNA"/>
</dbReference>
<evidence type="ECO:0000313" key="2">
    <source>
        <dbReference type="EMBL" id="GAA1935363.1"/>
    </source>
</evidence>
<organism evidence="2 3">
    <name type="scientific">Streptomyces sodiiphilus</name>
    <dbReference type="NCBI Taxonomy" id="226217"/>
    <lineage>
        <taxon>Bacteria</taxon>
        <taxon>Bacillati</taxon>
        <taxon>Actinomycetota</taxon>
        <taxon>Actinomycetes</taxon>
        <taxon>Kitasatosporales</taxon>
        <taxon>Streptomycetaceae</taxon>
        <taxon>Streptomyces</taxon>
    </lineage>
</organism>
<comment type="caution">
    <text evidence="2">The sequence shown here is derived from an EMBL/GenBank/DDBJ whole genome shotgun (WGS) entry which is preliminary data.</text>
</comment>
<evidence type="ECO:0000256" key="1">
    <source>
        <dbReference type="SAM" id="Phobius"/>
    </source>
</evidence>
<evidence type="ECO:0000313" key="3">
    <source>
        <dbReference type="Proteomes" id="UP001501303"/>
    </source>
</evidence>
<feature type="transmembrane region" description="Helical" evidence="1">
    <location>
        <begin position="54"/>
        <end position="74"/>
    </location>
</feature>
<protein>
    <submittedName>
        <fullName evidence="2">Uncharacterized protein</fullName>
    </submittedName>
</protein>